<dbReference type="OrthoDB" id="5348353at2"/>
<protein>
    <submittedName>
        <fullName evidence="2">Hemin uptake protein HemP</fullName>
    </submittedName>
</protein>
<reference evidence="2 3" key="1">
    <citation type="submission" date="2018-01" db="EMBL/GenBank/DDBJ databases">
        <title>Whole genome analyses suggest that Burkholderia sensu lato contains two further novel genera in the rhizoxinica-symbiotica group Mycetohabitans gen. nov., and Trinickia gen. nov.: implications for the evolution of diazotrophy and nodulation in the Burkholderiaceae.</title>
        <authorList>
            <person name="Estrada-de los Santos P."/>
            <person name="Palmer M."/>
            <person name="Chavez-Ramirez B."/>
            <person name="Beukes C."/>
            <person name="Steenkamp E.T."/>
            <person name="Hirsch A.M."/>
            <person name="Manyaka P."/>
            <person name="Maluk M."/>
            <person name="Lafos M."/>
            <person name="Crook M."/>
            <person name="Gross E."/>
            <person name="Simon M.F."/>
            <person name="Bueno dos Reis Junior F."/>
            <person name="Poole P.S."/>
            <person name="Venter S.N."/>
            <person name="James E.K."/>
        </authorList>
    </citation>
    <scope>NUCLEOTIDE SEQUENCE [LARGE SCALE GENOMIC DNA]</scope>
    <source>
        <strain evidence="2 3">JPY 581</strain>
    </source>
</reference>
<dbReference type="EMBL" id="PNYC01000019">
    <property type="protein sequence ID" value="PMS33303.1"/>
    <property type="molecule type" value="Genomic_DNA"/>
</dbReference>
<feature type="compositionally biased region" description="Polar residues" evidence="1">
    <location>
        <begin position="8"/>
        <end position="18"/>
    </location>
</feature>
<evidence type="ECO:0000313" key="2">
    <source>
        <dbReference type="EMBL" id="PMS33303.1"/>
    </source>
</evidence>
<evidence type="ECO:0000313" key="3">
    <source>
        <dbReference type="Proteomes" id="UP000235777"/>
    </source>
</evidence>
<gene>
    <name evidence="2" type="ORF">C0Z20_25255</name>
</gene>
<proteinExistence type="predicted"/>
<dbReference type="RefSeq" id="WP_020566173.1">
    <property type="nucleotide sequence ID" value="NZ_KB890172.1"/>
</dbReference>
<accession>A0A2N7WV09</accession>
<feature type="region of interest" description="Disordered" evidence="1">
    <location>
        <begin position="1"/>
        <end position="56"/>
    </location>
</feature>
<dbReference type="Pfam" id="PF10636">
    <property type="entry name" value="hemP"/>
    <property type="match status" value="1"/>
</dbReference>
<name>A0A2N7WV09_9BURK</name>
<keyword evidence="3" id="KW-1185">Reference proteome</keyword>
<feature type="compositionally biased region" description="Basic and acidic residues" evidence="1">
    <location>
        <begin position="23"/>
        <end position="35"/>
    </location>
</feature>
<organism evidence="2 3">
    <name type="scientific">Trinickia symbiotica</name>
    <dbReference type="NCBI Taxonomy" id="863227"/>
    <lineage>
        <taxon>Bacteria</taxon>
        <taxon>Pseudomonadati</taxon>
        <taxon>Pseudomonadota</taxon>
        <taxon>Betaproteobacteria</taxon>
        <taxon>Burkholderiales</taxon>
        <taxon>Burkholderiaceae</taxon>
        <taxon>Trinickia</taxon>
    </lineage>
</organism>
<comment type="caution">
    <text evidence="2">The sequence shown here is derived from an EMBL/GenBank/DDBJ whole genome shotgun (WGS) entry which is preliminary data.</text>
</comment>
<dbReference type="AlphaFoldDB" id="A0A2N7WV09"/>
<dbReference type="Gene3D" id="2.10.70.10">
    <property type="entry name" value="Complement Module, domain 1"/>
    <property type="match status" value="1"/>
</dbReference>
<dbReference type="InterPro" id="IPR019600">
    <property type="entry name" value="Hemin_uptake_protein_HemP"/>
</dbReference>
<evidence type="ECO:0000256" key="1">
    <source>
        <dbReference type="SAM" id="MobiDB-lite"/>
    </source>
</evidence>
<feature type="compositionally biased region" description="Polar residues" evidence="1">
    <location>
        <begin position="36"/>
        <end position="51"/>
    </location>
</feature>
<sequence>MTEFARPSTLTLRASTHGTPRHRSLDARGSAREMRTQQSPHSASTSTSAGPSEQRVLRSDSLLQGRTHVLITHNGETYQLRATRLGKLILTK</sequence>
<dbReference type="Proteomes" id="UP000235777">
    <property type="component" value="Unassembled WGS sequence"/>
</dbReference>